<proteinExistence type="predicted"/>
<accession>A0A6N7WXQ3</accession>
<gene>
    <name evidence="2" type="ORF">FYJ71_01080</name>
</gene>
<protein>
    <submittedName>
        <fullName evidence="2">Uncharacterized protein</fullName>
    </submittedName>
</protein>
<name>A0A6N7WXQ3_9FIRM</name>
<evidence type="ECO:0000313" key="2">
    <source>
        <dbReference type="EMBL" id="MST61578.1"/>
    </source>
</evidence>
<dbReference type="EMBL" id="VUNE01000001">
    <property type="protein sequence ID" value="MST61578.1"/>
    <property type="molecule type" value="Genomic_DNA"/>
</dbReference>
<comment type="caution">
    <text evidence="2">The sequence shown here is derived from an EMBL/GenBank/DDBJ whole genome shotgun (WGS) entry which is preliminary data.</text>
</comment>
<keyword evidence="3" id="KW-1185">Reference proteome</keyword>
<organism evidence="2 3">
    <name type="scientific">Peptostreptococcus porci</name>
    <dbReference type="NCBI Taxonomy" id="2652282"/>
    <lineage>
        <taxon>Bacteria</taxon>
        <taxon>Bacillati</taxon>
        <taxon>Bacillota</taxon>
        <taxon>Clostridia</taxon>
        <taxon>Peptostreptococcales</taxon>
        <taxon>Peptostreptococcaceae</taxon>
        <taxon>Peptostreptococcus</taxon>
    </lineage>
</organism>
<feature type="region of interest" description="Disordered" evidence="1">
    <location>
        <begin position="124"/>
        <end position="153"/>
    </location>
</feature>
<dbReference type="Proteomes" id="UP000440713">
    <property type="component" value="Unassembled WGS sequence"/>
</dbReference>
<dbReference type="RefSeq" id="WP_154537004.1">
    <property type="nucleotide sequence ID" value="NZ_VUNE01000001.1"/>
</dbReference>
<evidence type="ECO:0000313" key="3">
    <source>
        <dbReference type="Proteomes" id="UP000440713"/>
    </source>
</evidence>
<sequence>MTFQEFAHKLKSVIGGSSNTKQFTKTLFETMLQEEDLPIIEGISIETYKSYYNGHTSISNIASTILSHIEPEQFVSYLESFNDGVAENLCKAFAENISDIDLANFSVKIKELFVNILNEAANKTRKTPASQKDTGAESLEIPEENVTDESPYSSEDTQLLHDFTFDYDEIMVTMIGENYGASLVDMTLPIKIDNLYQTKWEQKANNFSDPGLKSSVFALLYELNELSKSFSSNSNEPFFMSQTRVKMRNLYVKLHPEHFAGAFPYDVFIDDWNDGEY</sequence>
<reference evidence="2 3" key="1">
    <citation type="submission" date="2019-08" db="EMBL/GenBank/DDBJ databases">
        <title>In-depth cultivation of the pig gut microbiome towards novel bacterial diversity and tailored functional studies.</title>
        <authorList>
            <person name="Wylensek D."/>
            <person name="Hitch T.C.A."/>
            <person name="Clavel T."/>
        </authorList>
    </citation>
    <scope>NUCLEOTIDE SEQUENCE [LARGE SCALE GENOMIC DNA]</scope>
    <source>
        <strain evidence="2 3">WCA-SAB-591-4A-A</strain>
    </source>
</reference>
<dbReference type="AlphaFoldDB" id="A0A6N7WXQ3"/>
<evidence type="ECO:0000256" key="1">
    <source>
        <dbReference type="SAM" id="MobiDB-lite"/>
    </source>
</evidence>